<proteinExistence type="predicted"/>
<keyword evidence="4" id="KW-1185">Reference proteome</keyword>
<organism evidence="3 4">
    <name type="scientific">Ephemerocybe angulata</name>
    <dbReference type="NCBI Taxonomy" id="980116"/>
    <lineage>
        <taxon>Eukaryota</taxon>
        <taxon>Fungi</taxon>
        <taxon>Dikarya</taxon>
        <taxon>Basidiomycota</taxon>
        <taxon>Agaricomycotina</taxon>
        <taxon>Agaricomycetes</taxon>
        <taxon>Agaricomycetidae</taxon>
        <taxon>Agaricales</taxon>
        <taxon>Agaricineae</taxon>
        <taxon>Psathyrellaceae</taxon>
        <taxon>Ephemerocybe</taxon>
    </lineage>
</organism>
<dbReference type="EMBL" id="JAACJK010000170">
    <property type="protein sequence ID" value="KAF5320261.1"/>
    <property type="molecule type" value="Genomic_DNA"/>
</dbReference>
<evidence type="ECO:0000313" key="3">
    <source>
        <dbReference type="EMBL" id="KAF5320261.1"/>
    </source>
</evidence>
<name>A0A8H5F1M0_9AGAR</name>
<dbReference type="PANTHER" id="PTHR33050:SF7">
    <property type="entry name" value="RIBONUCLEASE H"/>
    <property type="match status" value="1"/>
</dbReference>
<dbReference type="Proteomes" id="UP000541558">
    <property type="component" value="Unassembled WGS sequence"/>
</dbReference>
<feature type="compositionally biased region" description="Polar residues" evidence="2">
    <location>
        <begin position="56"/>
        <end position="67"/>
    </location>
</feature>
<dbReference type="GO" id="GO:0006310">
    <property type="term" value="P:DNA recombination"/>
    <property type="evidence" value="ECO:0007669"/>
    <property type="project" value="UniProtKB-KW"/>
</dbReference>
<dbReference type="GO" id="GO:0003677">
    <property type="term" value="F:DNA binding"/>
    <property type="evidence" value="ECO:0007669"/>
    <property type="project" value="InterPro"/>
</dbReference>
<sequence length="1143" mass="125700">MNARTPGSNVDAIGTIRGRPNANPFGKSSASCPLPPSGVFGRTQVRGVSPPVSSAWDATNTRSSTAGASEHGTRNTPPSSSGTMGSSDSGHLEIQSASTGSWSGVATAVRTTIATFARAAVRPLMELRRALEERTRNPASLYRVDEVERLLRCSGLAGRYPLVVDGLCHGFRVGFPSVPVTQVPENKPSVEQYRAAFEAAVAKELDKGRYIGPASRADMEIALGHFQCSPLSIIPKAMVGKYRIIQNFSFPLSPSAAYPLPSINSHTDASTFPCTWGTFASVAYLVWHLPPGSQMAVRDVTEAYRTIPLHWSQWSATVVGLGKCLFCADTFAAFGARPSGGVFGMVADAFVDLMRWRGMGPITKWADDHIFFHVRQRYLDRFNALHERWRLAVVGNGGERRGKGRVWFQGEVLVDGERAELFEGCEFPMGVVEEGRAEQGADEIDLFSRRLGIRWEESKDQAFAQVGQYIGLVWDLHQRTVALSADKRQKYRDAIVEWRSTPKHALHEVQQLYGRLLHAALVLPAGRAQLTGLGAMLGVASQRPFALRHPPAAVAGDLEWWYSALNAPISRDIGRMFPSAVVECRAYSDASSGVGIGIVIGERWRAWRLLPGWRTLDGEKDIQWAEAVGFELLILAVLRSHPPGTHLRLHGDNRGVVEGWQNFRSRNSAVNAVFKRILTSSMRTARQSASTHNMFLVPRTLLTLLPVVSSHPETSSSQNSTFPPSSLTSSLMLHVHSPPPNASTMPQGPFWMMNGGANVPLESMTTLNPGSLLTTSTSYMNSAVSRQRVERSRAMGRSVDSILRLLCLAEQTLRMWVPLRAQSSSAPSSAVLDVLSQDFVTRGCPGYRRAEADHAPVTEAVILDFIVHCAGRYSSSAVHNYVYGIKAWHTLHRLPWRIPETVLTPAFRAAKRMAPIWAKRSPRDPVTVDTMTTVLAHLDLSVSLNAAVWACMTTTFWSVSHLGEFTVKTQTAFRVKEHVKRSDVRLDVPHGRARHLVTTFWLPSTKTKPEGESTQWAAQEGPCDARAALLNHFAVNNPAMNVHLFSWRNDSGDVRPLTSSAFLKRVNAALEDVGEPPIQGHCLRIGGVLEWLLRGRSFEVVKVMGWWSSDAFLVYIRRQAAILAPYIQAYPVLGPLASLIDAC</sequence>
<dbReference type="AlphaFoldDB" id="A0A8H5F1M0"/>
<reference evidence="3 4" key="1">
    <citation type="journal article" date="2020" name="ISME J.">
        <title>Uncovering the hidden diversity of litter-decomposition mechanisms in mushroom-forming fungi.</title>
        <authorList>
            <person name="Floudas D."/>
            <person name="Bentzer J."/>
            <person name="Ahren D."/>
            <person name="Johansson T."/>
            <person name="Persson P."/>
            <person name="Tunlid A."/>
        </authorList>
    </citation>
    <scope>NUCLEOTIDE SEQUENCE [LARGE SCALE GENOMIC DNA]</scope>
    <source>
        <strain evidence="3 4">CBS 175.51</strain>
    </source>
</reference>
<protein>
    <submittedName>
        <fullName evidence="3">Uncharacterized protein</fullName>
    </submittedName>
</protein>
<accession>A0A8H5F1M0</accession>
<dbReference type="InterPro" id="IPR011010">
    <property type="entry name" value="DNA_brk_join_enz"/>
</dbReference>
<feature type="compositionally biased region" description="Low complexity" evidence="2">
    <location>
        <begin position="79"/>
        <end position="89"/>
    </location>
</feature>
<keyword evidence="1" id="KW-0233">DNA recombination</keyword>
<evidence type="ECO:0000256" key="1">
    <source>
        <dbReference type="ARBA" id="ARBA00023172"/>
    </source>
</evidence>
<dbReference type="SUPFAM" id="SSF56349">
    <property type="entry name" value="DNA breaking-rejoining enzymes"/>
    <property type="match status" value="1"/>
</dbReference>
<dbReference type="PANTHER" id="PTHR33050">
    <property type="entry name" value="REVERSE TRANSCRIPTASE DOMAIN-CONTAINING PROTEIN"/>
    <property type="match status" value="1"/>
</dbReference>
<evidence type="ECO:0000313" key="4">
    <source>
        <dbReference type="Proteomes" id="UP000541558"/>
    </source>
</evidence>
<dbReference type="Gene3D" id="1.10.443.10">
    <property type="entry name" value="Intergrase catalytic core"/>
    <property type="match status" value="1"/>
</dbReference>
<dbReference type="GO" id="GO:0015074">
    <property type="term" value="P:DNA integration"/>
    <property type="evidence" value="ECO:0007669"/>
    <property type="project" value="InterPro"/>
</dbReference>
<dbReference type="InterPro" id="IPR013762">
    <property type="entry name" value="Integrase-like_cat_sf"/>
</dbReference>
<gene>
    <name evidence="3" type="ORF">D9611_011256</name>
</gene>
<dbReference type="OrthoDB" id="2678913at2759"/>
<evidence type="ECO:0000256" key="2">
    <source>
        <dbReference type="SAM" id="MobiDB-lite"/>
    </source>
</evidence>
<dbReference type="InterPro" id="IPR052055">
    <property type="entry name" value="Hepadnavirus_pol/RT"/>
</dbReference>
<feature type="region of interest" description="Disordered" evidence="2">
    <location>
        <begin position="1"/>
        <end position="94"/>
    </location>
</feature>
<comment type="caution">
    <text evidence="3">The sequence shown here is derived from an EMBL/GenBank/DDBJ whole genome shotgun (WGS) entry which is preliminary data.</text>
</comment>